<dbReference type="Pfam" id="PF02518">
    <property type="entry name" value="HATPase_c"/>
    <property type="match status" value="1"/>
</dbReference>
<keyword evidence="7" id="KW-0902">Two-component regulatory system</keyword>
<dbReference type="InterPro" id="IPR004358">
    <property type="entry name" value="Sig_transdc_His_kin-like_C"/>
</dbReference>
<organism evidence="11 12">
    <name type="scientific">Paucilactobacillus wasatchensis</name>
    <dbReference type="NCBI Taxonomy" id="1335616"/>
    <lineage>
        <taxon>Bacteria</taxon>
        <taxon>Bacillati</taxon>
        <taxon>Bacillota</taxon>
        <taxon>Bacilli</taxon>
        <taxon>Lactobacillales</taxon>
        <taxon>Lactobacillaceae</taxon>
        <taxon>Paucilactobacillus</taxon>
    </lineage>
</organism>
<evidence type="ECO:0000259" key="10">
    <source>
        <dbReference type="PROSITE" id="PS50109"/>
    </source>
</evidence>
<dbReference type="InterPro" id="IPR003661">
    <property type="entry name" value="HisK_dim/P_dom"/>
</dbReference>
<keyword evidence="8 9" id="KW-0472">Membrane</keyword>
<evidence type="ECO:0000256" key="9">
    <source>
        <dbReference type="SAM" id="Phobius"/>
    </source>
</evidence>
<dbReference type="PANTHER" id="PTHR45453">
    <property type="entry name" value="PHOSPHATE REGULON SENSOR PROTEIN PHOR"/>
    <property type="match status" value="1"/>
</dbReference>
<dbReference type="SUPFAM" id="SSF55785">
    <property type="entry name" value="PYP-like sensor domain (PAS domain)"/>
    <property type="match status" value="1"/>
</dbReference>
<dbReference type="GO" id="GO:0004721">
    <property type="term" value="F:phosphoprotein phosphatase activity"/>
    <property type="evidence" value="ECO:0007669"/>
    <property type="project" value="TreeGrafter"/>
</dbReference>
<dbReference type="CDD" id="cd00082">
    <property type="entry name" value="HisKA"/>
    <property type="match status" value="1"/>
</dbReference>
<dbReference type="GO" id="GO:0005886">
    <property type="term" value="C:plasma membrane"/>
    <property type="evidence" value="ECO:0007669"/>
    <property type="project" value="TreeGrafter"/>
</dbReference>
<dbReference type="SMART" id="SM00091">
    <property type="entry name" value="PAS"/>
    <property type="match status" value="1"/>
</dbReference>
<dbReference type="Pfam" id="PF00989">
    <property type="entry name" value="PAS"/>
    <property type="match status" value="1"/>
</dbReference>
<comment type="catalytic activity">
    <reaction evidence="1">
        <text>ATP + protein L-histidine = ADP + protein N-phospho-L-histidine.</text>
        <dbReference type="EC" id="2.7.13.3"/>
    </reaction>
</comment>
<sequence length="443" mass="50083">MKRQITFFFILSLMVFELSGLMLLPSNNMALIMLVLAVIATVIFSLFSWRFNTRIKVVTQKISQITDEQNETHLLVASQDPLFDLSQEINRLQSQIRHQSHHTLRQENELETLVQNLPVGVMVIDRFGQVQIANNVVQELLNHDIDVAAHSYLEDITQPELLVMVNQAMQQHESQQKLITLTTTQHTEKNIQAQVLYSEIRPQHFQVTMLLADVSDLVALTKMQTDFVANASHELKTPITAIAGFSETLLEQQVDTQTQQKFLTIIKDESDKLVKLIDDVLSLSRLRNGQPSELHFESIQLNGLVQQQFKNLQSLAQLHQIKLINQIPVELNVVSDVTRLNSILYNLITNAIKYNREKGQVTVAANKNDHQWSLAISDTGIGIPAEQQSRIFERFYRGQTSITSPGTGLGLAIVAEQVRQLDGNIEVESKLGFGTTMMVKLSV</sequence>
<dbReference type="Proteomes" id="UP000032279">
    <property type="component" value="Unassembled WGS sequence"/>
</dbReference>
<dbReference type="SUPFAM" id="SSF47384">
    <property type="entry name" value="Homodimeric domain of signal transducing histidine kinase"/>
    <property type="match status" value="1"/>
</dbReference>
<dbReference type="InterPro" id="IPR005467">
    <property type="entry name" value="His_kinase_dom"/>
</dbReference>
<dbReference type="PRINTS" id="PR00344">
    <property type="entry name" value="BCTRLSENSOR"/>
</dbReference>
<dbReference type="EMBL" id="AWTT01000039">
    <property type="protein sequence ID" value="KIS02935.1"/>
    <property type="molecule type" value="Genomic_DNA"/>
</dbReference>
<evidence type="ECO:0000256" key="5">
    <source>
        <dbReference type="ARBA" id="ARBA00022679"/>
    </source>
</evidence>
<evidence type="ECO:0000256" key="2">
    <source>
        <dbReference type="ARBA" id="ARBA00004370"/>
    </source>
</evidence>
<keyword evidence="12" id="KW-1185">Reference proteome</keyword>
<evidence type="ECO:0000313" key="11">
    <source>
        <dbReference type="EMBL" id="KIS02935.1"/>
    </source>
</evidence>
<dbReference type="GO" id="GO:0006355">
    <property type="term" value="P:regulation of DNA-templated transcription"/>
    <property type="evidence" value="ECO:0007669"/>
    <property type="project" value="InterPro"/>
</dbReference>
<keyword evidence="6" id="KW-0418">Kinase</keyword>
<dbReference type="SMART" id="SM00388">
    <property type="entry name" value="HisKA"/>
    <property type="match status" value="1"/>
</dbReference>
<dbReference type="Gene3D" id="6.10.340.10">
    <property type="match status" value="1"/>
</dbReference>
<dbReference type="FunFam" id="3.30.565.10:FF:000006">
    <property type="entry name" value="Sensor histidine kinase WalK"/>
    <property type="match status" value="1"/>
</dbReference>
<dbReference type="CDD" id="cd00075">
    <property type="entry name" value="HATPase"/>
    <property type="match status" value="1"/>
</dbReference>
<dbReference type="PATRIC" id="fig|1335616.4.peg.1485"/>
<keyword evidence="9" id="KW-1133">Transmembrane helix</keyword>
<dbReference type="InterPro" id="IPR035965">
    <property type="entry name" value="PAS-like_dom_sf"/>
</dbReference>
<dbReference type="InterPro" id="IPR013767">
    <property type="entry name" value="PAS_fold"/>
</dbReference>
<dbReference type="Gene3D" id="3.30.565.10">
    <property type="entry name" value="Histidine kinase-like ATPase, C-terminal domain"/>
    <property type="match status" value="1"/>
</dbReference>
<dbReference type="InterPro" id="IPR000014">
    <property type="entry name" value="PAS"/>
</dbReference>
<evidence type="ECO:0000256" key="6">
    <source>
        <dbReference type="ARBA" id="ARBA00022777"/>
    </source>
</evidence>
<dbReference type="PANTHER" id="PTHR45453:SF1">
    <property type="entry name" value="PHOSPHATE REGULON SENSOR PROTEIN PHOR"/>
    <property type="match status" value="1"/>
</dbReference>
<comment type="subcellular location">
    <subcellularLocation>
        <location evidence="2">Membrane</location>
    </subcellularLocation>
</comment>
<evidence type="ECO:0000256" key="3">
    <source>
        <dbReference type="ARBA" id="ARBA00012438"/>
    </source>
</evidence>
<reference evidence="11 12" key="1">
    <citation type="submission" date="2013-08" db="EMBL/GenBank/DDBJ databases">
        <title>Lactobacillus wasatchii sp. WDC04, a late gas producing bacteria isolated from aged chedder cheese.</title>
        <authorList>
            <person name="Oberg C.J."/>
            <person name="Culumber M."/>
            <person name="McMahon D.J."/>
            <person name="Broadbent J.R."/>
            <person name="Oberg T.S."/>
            <person name="Ortaki F."/>
        </authorList>
    </citation>
    <scope>NUCLEOTIDE SEQUENCE [LARGE SCALE GENOMIC DNA]</scope>
    <source>
        <strain evidence="11 12">WDC04</strain>
    </source>
</reference>
<dbReference type="GO" id="GO:0016036">
    <property type="term" value="P:cellular response to phosphate starvation"/>
    <property type="evidence" value="ECO:0007669"/>
    <property type="project" value="TreeGrafter"/>
</dbReference>
<feature type="domain" description="Histidine kinase" evidence="10">
    <location>
        <begin position="230"/>
        <end position="443"/>
    </location>
</feature>
<name>A0A0D1A4X3_9LACO</name>
<dbReference type="PROSITE" id="PS50109">
    <property type="entry name" value="HIS_KIN"/>
    <property type="match status" value="1"/>
</dbReference>
<evidence type="ECO:0000256" key="1">
    <source>
        <dbReference type="ARBA" id="ARBA00000085"/>
    </source>
</evidence>
<comment type="caution">
    <text evidence="11">The sequence shown here is derived from an EMBL/GenBank/DDBJ whole genome shotgun (WGS) entry which is preliminary data.</text>
</comment>
<dbReference type="STRING" id="1335616.WDC_1482"/>
<keyword evidence="4" id="KW-0597">Phosphoprotein</keyword>
<dbReference type="AlphaFoldDB" id="A0A0D1A4X3"/>
<feature type="transmembrane region" description="Helical" evidence="9">
    <location>
        <begin position="30"/>
        <end position="51"/>
    </location>
</feature>
<evidence type="ECO:0000256" key="8">
    <source>
        <dbReference type="ARBA" id="ARBA00023136"/>
    </source>
</evidence>
<accession>A0A0D1A4X3</accession>
<evidence type="ECO:0000256" key="4">
    <source>
        <dbReference type="ARBA" id="ARBA00022553"/>
    </source>
</evidence>
<proteinExistence type="predicted"/>
<dbReference type="GO" id="GO:0000155">
    <property type="term" value="F:phosphorelay sensor kinase activity"/>
    <property type="evidence" value="ECO:0007669"/>
    <property type="project" value="InterPro"/>
</dbReference>
<evidence type="ECO:0000256" key="7">
    <source>
        <dbReference type="ARBA" id="ARBA00023012"/>
    </source>
</evidence>
<dbReference type="SUPFAM" id="SSF55874">
    <property type="entry name" value="ATPase domain of HSP90 chaperone/DNA topoisomerase II/histidine kinase"/>
    <property type="match status" value="1"/>
</dbReference>
<keyword evidence="5 11" id="KW-0808">Transferase</keyword>
<dbReference type="Gene3D" id="1.10.287.130">
    <property type="match status" value="1"/>
</dbReference>
<dbReference type="Gene3D" id="3.30.450.20">
    <property type="entry name" value="PAS domain"/>
    <property type="match status" value="1"/>
</dbReference>
<dbReference type="InterPro" id="IPR050351">
    <property type="entry name" value="BphY/WalK/GraS-like"/>
</dbReference>
<dbReference type="RefSeq" id="WP_052497822.1">
    <property type="nucleotide sequence ID" value="NZ_AWTT01000039.1"/>
</dbReference>
<keyword evidence="9" id="KW-0812">Transmembrane</keyword>
<dbReference type="SMART" id="SM00387">
    <property type="entry name" value="HATPase_c"/>
    <property type="match status" value="1"/>
</dbReference>
<dbReference type="FunFam" id="1.10.287.130:FF:000001">
    <property type="entry name" value="Two-component sensor histidine kinase"/>
    <property type="match status" value="1"/>
</dbReference>
<protein>
    <recommendedName>
        <fullName evidence="3">histidine kinase</fullName>
        <ecNumber evidence="3">2.7.13.3</ecNumber>
    </recommendedName>
</protein>
<dbReference type="Pfam" id="PF00512">
    <property type="entry name" value="HisKA"/>
    <property type="match status" value="1"/>
</dbReference>
<dbReference type="InterPro" id="IPR036890">
    <property type="entry name" value="HATPase_C_sf"/>
</dbReference>
<dbReference type="OrthoDB" id="9813151at2"/>
<dbReference type="EC" id="2.7.13.3" evidence="3"/>
<dbReference type="InterPro" id="IPR036097">
    <property type="entry name" value="HisK_dim/P_sf"/>
</dbReference>
<dbReference type="InterPro" id="IPR003594">
    <property type="entry name" value="HATPase_dom"/>
</dbReference>
<feature type="transmembrane region" description="Helical" evidence="9">
    <location>
        <begin position="7"/>
        <end position="24"/>
    </location>
</feature>
<gene>
    <name evidence="11" type="primary">phoR</name>
    <name evidence="11" type="ORF">WDC_1482</name>
</gene>
<evidence type="ECO:0000313" key="12">
    <source>
        <dbReference type="Proteomes" id="UP000032279"/>
    </source>
</evidence>